<keyword evidence="2" id="KW-1185">Reference proteome</keyword>
<dbReference type="Proteomes" id="UP000317122">
    <property type="component" value="Unassembled WGS sequence"/>
</dbReference>
<evidence type="ECO:0000313" key="2">
    <source>
        <dbReference type="Proteomes" id="UP000317122"/>
    </source>
</evidence>
<name>A0A562N460_9HYPH</name>
<dbReference type="Gene3D" id="3.40.190.10">
    <property type="entry name" value="Periplasmic binding protein-like II"/>
    <property type="match status" value="2"/>
</dbReference>
<dbReference type="EMBL" id="VLKT01000046">
    <property type="protein sequence ID" value="TWI26873.1"/>
    <property type="molecule type" value="Genomic_DNA"/>
</dbReference>
<evidence type="ECO:0000313" key="1">
    <source>
        <dbReference type="EMBL" id="TWI26873.1"/>
    </source>
</evidence>
<protein>
    <submittedName>
        <fullName evidence="1">Uncharacterized protein</fullName>
    </submittedName>
</protein>
<accession>A0A562N460</accession>
<organism evidence="1 2">
    <name type="scientific">Mesorhizobium tianshanense</name>
    <dbReference type="NCBI Taxonomy" id="39844"/>
    <lineage>
        <taxon>Bacteria</taxon>
        <taxon>Pseudomonadati</taxon>
        <taxon>Pseudomonadota</taxon>
        <taxon>Alphaproteobacteria</taxon>
        <taxon>Hyphomicrobiales</taxon>
        <taxon>Phyllobacteriaceae</taxon>
        <taxon>Mesorhizobium</taxon>
    </lineage>
</organism>
<reference evidence="1 2" key="1">
    <citation type="journal article" date="2015" name="Stand. Genomic Sci.">
        <title>Genomic Encyclopedia of Bacterial and Archaeal Type Strains, Phase III: the genomes of soil and plant-associated and newly described type strains.</title>
        <authorList>
            <person name="Whitman W.B."/>
            <person name="Woyke T."/>
            <person name="Klenk H.P."/>
            <person name="Zhou Y."/>
            <person name="Lilburn T.G."/>
            <person name="Beck B.J."/>
            <person name="De Vos P."/>
            <person name="Vandamme P."/>
            <person name="Eisen J.A."/>
            <person name="Garrity G."/>
            <person name="Hugenholtz P."/>
            <person name="Kyrpides N.C."/>
        </authorList>
    </citation>
    <scope>NUCLEOTIDE SEQUENCE [LARGE SCALE GENOMIC DNA]</scope>
    <source>
        <strain evidence="1 2">CGMCC 1.2546</strain>
    </source>
</reference>
<sequence>MISESSRDYRRAVVKLRIRYGFGSWPNERADLLLGDVIYPVCGPIFAHEHHDATAKCLPELPLLHVEWIEPGWAVWEEVLGRARIRQGWFASRPG</sequence>
<proteinExistence type="predicted"/>
<comment type="caution">
    <text evidence="1">The sequence shown here is derived from an EMBL/GenBank/DDBJ whole genome shotgun (WGS) entry which is preliminary data.</text>
</comment>
<dbReference type="AlphaFoldDB" id="A0A562N460"/>
<gene>
    <name evidence="1" type="ORF">IQ26_05829</name>
</gene>